<dbReference type="PANTHER" id="PTHR12307:SF53">
    <property type="entry name" value="PROTEIN PHOSPHATASE 1 REGULATORY SUBUNIT"/>
    <property type="match status" value="1"/>
</dbReference>
<evidence type="ECO:0000259" key="1">
    <source>
        <dbReference type="PROSITE" id="PS51159"/>
    </source>
</evidence>
<dbReference type="PANTHER" id="PTHR12307">
    <property type="entry name" value="PROTEIN PHOSPHATASE 1 REGULATORY SUBUNIT"/>
    <property type="match status" value="1"/>
</dbReference>
<dbReference type="RefSeq" id="XP_031560290.1">
    <property type="nucleotide sequence ID" value="XM_031704430.1"/>
</dbReference>
<organism evidence="2 3">
    <name type="scientific">Actinia tenebrosa</name>
    <name type="common">Australian red waratah sea anemone</name>
    <dbReference type="NCBI Taxonomy" id="6105"/>
    <lineage>
        <taxon>Eukaryota</taxon>
        <taxon>Metazoa</taxon>
        <taxon>Cnidaria</taxon>
        <taxon>Anthozoa</taxon>
        <taxon>Hexacorallia</taxon>
        <taxon>Actiniaria</taxon>
        <taxon>Actiniidae</taxon>
        <taxon>Actinia</taxon>
    </lineage>
</organism>
<protein>
    <submittedName>
        <fullName evidence="3">Protein phosphatase 1 regulatory subunit 3C-like</fullName>
    </submittedName>
</protein>
<sequence length="194" mass="22100">MKDQVEAGPPLSPESPTKRKVQFADVFGQSLVSVKMITPNNSLEDLAVKKTDQINFLRCDFQQPSSLASFRGRLQRQKVCLENIAFSGFAVTGTVLVKNICFAKDVTVRYSTDNWKTYKDVWADYVNQLDGGKEDRFQFRIYLLHSIHAGSSFEFAVRFRAGQTQYWDNNDNENYRVICVMDPTHVKKNNPGTG</sequence>
<dbReference type="OrthoDB" id="1881at2759"/>
<dbReference type="GO" id="GO:0008157">
    <property type="term" value="F:protein phosphatase 1 binding"/>
    <property type="evidence" value="ECO:0007669"/>
    <property type="project" value="TreeGrafter"/>
</dbReference>
<dbReference type="InterPro" id="IPR050782">
    <property type="entry name" value="PP1_regulatory_subunit_3"/>
</dbReference>
<dbReference type="InterPro" id="IPR005036">
    <property type="entry name" value="CBM21_dom"/>
</dbReference>
<dbReference type="PROSITE" id="PS51159">
    <property type="entry name" value="CBM21"/>
    <property type="match status" value="1"/>
</dbReference>
<dbReference type="KEGG" id="aten:116296411"/>
<name>A0A6P8I6F4_ACTTE</name>
<dbReference type="Pfam" id="PF03370">
    <property type="entry name" value="CBM_21"/>
    <property type="match status" value="1"/>
</dbReference>
<gene>
    <name evidence="3" type="primary">LOC116296411</name>
</gene>
<evidence type="ECO:0000313" key="3">
    <source>
        <dbReference type="RefSeq" id="XP_031560290.1"/>
    </source>
</evidence>
<dbReference type="GO" id="GO:2001069">
    <property type="term" value="F:glycogen binding"/>
    <property type="evidence" value="ECO:0007669"/>
    <property type="project" value="TreeGrafter"/>
</dbReference>
<keyword evidence="2" id="KW-1185">Reference proteome</keyword>
<dbReference type="GO" id="GO:0005979">
    <property type="term" value="P:regulation of glycogen biosynthetic process"/>
    <property type="evidence" value="ECO:0007669"/>
    <property type="project" value="TreeGrafter"/>
</dbReference>
<dbReference type="Gene3D" id="2.60.40.2440">
    <property type="entry name" value="Carbohydrate binding type-21 domain"/>
    <property type="match status" value="1"/>
</dbReference>
<dbReference type="FunCoup" id="A0A6P8I6F4">
    <property type="interactions" value="375"/>
</dbReference>
<reference evidence="3" key="1">
    <citation type="submission" date="2025-08" db="UniProtKB">
        <authorList>
            <consortium name="RefSeq"/>
        </authorList>
    </citation>
    <scope>IDENTIFICATION</scope>
    <source>
        <tissue evidence="3">Tentacle</tissue>
    </source>
</reference>
<dbReference type="GeneID" id="116296411"/>
<dbReference type="AlphaFoldDB" id="A0A6P8I6F4"/>
<proteinExistence type="predicted"/>
<evidence type="ECO:0000313" key="2">
    <source>
        <dbReference type="Proteomes" id="UP000515163"/>
    </source>
</evidence>
<accession>A0A6P8I6F4</accession>
<dbReference type="Proteomes" id="UP000515163">
    <property type="component" value="Unplaced"/>
</dbReference>
<dbReference type="InterPro" id="IPR038175">
    <property type="entry name" value="CBM21_dom_sf"/>
</dbReference>
<dbReference type="GO" id="GO:0000164">
    <property type="term" value="C:protein phosphatase type 1 complex"/>
    <property type="evidence" value="ECO:0007669"/>
    <property type="project" value="TreeGrafter"/>
</dbReference>
<dbReference type="InParanoid" id="A0A6P8I6F4"/>
<feature type="domain" description="CBM21" evidence="1">
    <location>
        <begin position="71"/>
        <end position="178"/>
    </location>
</feature>